<evidence type="ECO:0000313" key="2">
    <source>
        <dbReference type="Proteomes" id="UP001596067"/>
    </source>
</evidence>
<sequence length="272" mass="29982">MPYFISVPGNADSPVGQYRRFAGALRSGATIQGHFEVSDIPEMVCEVRGYPGPVFGLFAVEPAAGVQSIQHREHLVAVRALRVVRELEPHRAWGPNGAAVLAMLGRIPEFTMEQLHEMHATGQRLQTEATELAVYETEDHCVEAPGHQAWAVDALTELCDSIDGERPEYVGPASYISRQYRDDVQLMASAAHWYRRGETGDRPRSVWNASGHGMGSFADALWRFMEWALWAEVCRPDLSAEAVDVLQQPWQAALEFPVVPACRGEAAASVNG</sequence>
<protein>
    <submittedName>
        <fullName evidence="1">Uncharacterized protein</fullName>
    </submittedName>
</protein>
<comment type="caution">
    <text evidence="1">The sequence shown here is derived from an EMBL/GenBank/DDBJ whole genome shotgun (WGS) entry which is preliminary data.</text>
</comment>
<name>A0ABW1F982_9ACTN</name>
<keyword evidence="2" id="KW-1185">Reference proteome</keyword>
<dbReference type="EMBL" id="JBHSOD010000062">
    <property type="protein sequence ID" value="MFC5889684.1"/>
    <property type="molecule type" value="Genomic_DNA"/>
</dbReference>
<gene>
    <name evidence="1" type="ORF">ACFP0N_32430</name>
</gene>
<organism evidence="1 2">
    <name type="scientific">Kitasatospora aburaviensis</name>
    <dbReference type="NCBI Taxonomy" id="67265"/>
    <lineage>
        <taxon>Bacteria</taxon>
        <taxon>Bacillati</taxon>
        <taxon>Actinomycetota</taxon>
        <taxon>Actinomycetes</taxon>
        <taxon>Kitasatosporales</taxon>
        <taxon>Streptomycetaceae</taxon>
        <taxon>Kitasatospora</taxon>
    </lineage>
</organism>
<dbReference type="Proteomes" id="UP001596067">
    <property type="component" value="Unassembled WGS sequence"/>
</dbReference>
<dbReference type="RefSeq" id="WP_345327602.1">
    <property type="nucleotide sequence ID" value="NZ_BAAAVH010000010.1"/>
</dbReference>
<accession>A0ABW1F982</accession>
<proteinExistence type="predicted"/>
<reference evidence="2" key="1">
    <citation type="journal article" date="2019" name="Int. J. Syst. Evol. Microbiol.">
        <title>The Global Catalogue of Microorganisms (GCM) 10K type strain sequencing project: providing services to taxonomists for standard genome sequencing and annotation.</title>
        <authorList>
            <consortium name="The Broad Institute Genomics Platform"/>
            <consortium name="The Broad Institute Genome Sequencing Center for Infectious Disease"/>
            <person name="Wu L."/>
            <person name="Ma J."/>
        </authorList>
    </citation>
    <scope>NUCLEOTIDE SEQUENCE [LARGE SCALE GENOMIC DNA]</scope>
    <source>
        <strain evidence="2">CGMCC 4.1469</strain>
    </source>
</reference>
<evidence type="ECO:0000313" key="1">
    <source>
        <dbReference type="EMBL" id="MFC5889684.1"/>
    </source>
</evidence>